<reference evidence="6" key="2">
    <citation type="submission" date="2015-09" db="EMBL/GenBank/DDBJ databases">
        <title>Draft genome sequence of Mycobacterium neoaurum DSM 44074.</title>
        <authorList>
            <person name="Croce O."/>
            <person name="Robert C."/>
            <person name="Raoult D."/>
            <person name="Drancourt M."/>
        </authorList>
    </citation>
    <scope>NUCLEOTIDE SEQUENCE</scope>
    <source>
        <strain evidence="6">DSM 44074</strain>
    </source>
</reference>
<evidence type="ECO:0000259" key="5">
    <source>
        <dbReference type="Pfam" id="PF00975"/>
    </source>
</evidence>
<evidence type="ECO:0000313" key="6">
    <source>
        <dbReference type="EMBL" id="CDQ43258.1"/>
    </source>
</evidence>
<dbReference type="Pfam" id="PF00975">
    <property type="entry name" value="Thioesterase"/>
    <property type="match status" value="1"/>
</dbReference>
<feature type="domain" description="Thioesterase" evidence="5">
    <location>
        <begin position="27"/>
        <end position="246"/>
    </location>
</feature>
<reference evidence="6" key="1">
    <citation type="submission" date="2014-05" db="EMBL/GenBank/DDBJ databases">
        <authorList>
            <person name="Urmite Genomes"/>
        </authorList>
    </citation>
    <scope>NUCLEOTIDE SEQUENCE</scope>
    <source>
        <strain evidence="6">DSM 44074</strain>
    </source>
</reference>
<gene>
    <name evidence="6" type="ORF">BN1047_01123</name>
</gene>
<dbReference type="GO" id="GO:0008610">
    <property type="term" value="P:lipid biosynthetic process"/>
    <property type="evidence" value="ECO:0007669"/>
    <property type="project" value="TreeGrafter"/>
</dbReference>
<dbReference type="PANTHER" id="PTHR11487">
    <property type="entry name" value="THIOESTERASE"/>
    <property type="match status" value="1"/>
</dbReference>
<evidence type="ECO:0000256" key="1">
    <source>
        <dbReference type="ARBA" id="ARBA00007169"/>
    </source>
</evidence>
<keyword evidence="3" id="KW-0843">Virulence</keyword>
<organism evidence="6 7">
    <name type="scientific">Mycolicibacterium neoaurum</name>
    <name type="common">Mycobacterium neoaurum</name>
    <dbReference type="NCBI Taxonomy" id="1795"/>
    <lineage>
        <taxon>Bacteria</taxon>
        <taxon>Bacillati</taxon>
        <taxon>Actinomycetota</taxon>
        <taxon>Actinomycetes</taxon>
        <taxon>Mycobacteriales</taxon>
        <taxon>Mycobacteriaceae</taxon>
        <taxon>Mycolicibacterium</taxon>
    </lineage>
</organism>
<dbReference type="InterPro" id="IPR029058">
    <property type="entry name" value="AB_hydrolase_fold"/>
</dbReference>
<comment type="catalytic activity">
    <reaction evidence="4">
        <text>a fatty acyl-CoA + H2O = a fatty acid + CoA + H(+)</text>
        <dbReference type="Rhea" id="RHEA:16781"/>
        <dbReference type="ChEBI" id="CHEBI:15377"/>
        <dbReference type="ChEBI" id="CHEBI:15378"/>
        <dbReference type="ChEBI" id="CHEBI:28868"/>
        <dbReference type="ChEBI" id="CHEBI:57287"/>
        <dbReference type="ChEBI" id="CHEBI:77636"/>
    </reaction>
</comment>
<protein>
    <recommendedName>
        <fullName evidence="2">Thioesterase TesA</fullName>
    </recommendedName>
</protein>
<accession>A0AAV2WH55</accession>
<dbReference type="Proteomes" id="UP000028864">
    <property type="component" value="Unassembled WGS sequence"/>
</dbReference>
<comment type="similarity">
    <text evidence="1">Belongs to the thioesterase family.</text>
</comment>
<evidence type="ECO:0000313" key="7">
    <source>
        <dbReference type="Proteomes" id="UP000028864"/>
    </source>
</evidence>
<proteinExistence type="inferred from homology"/>
<dbReference type="AlphaFoldDB" id="A0AAV2WH55"/>
<dbReference type="InterPro" id="IPR001031">
    <property type="entry name" value="Thioesterase"/>
</dbReference>
<dbReference type="SUPFAM" id="SSF53474">
    <property type="entry name" value="alpha/beta-Hydrolases"/>
    <property type="match status" value="1"/>
</dbReference>
<evidence type="ECO:0000256" key="2">
    <source>
        <dbReference type="ARBA" id="ARBA00015007"/>
    </source>
</evidence>
<dbReference type="InterPro" id="IPR012223">
    <property type="entry name" value="TEII"/>
</dbReference>
<evidence type="ECO:0000256" key="3">
    <source>
        <dbReference type="ARBA" id="ARBA00023026"/>
    </source>
</evidence>
<dbReference type="Gene3D" id="3.40.50.1820">
    <property type="entry name" value="alpha/beta hydrolase"/>
    <property type="match status" value="1"/>
</dbReference>
<dbReference type="RefSeq" id="WP_030133624.1">
    <property type="nucleotide sequence ID" value="NZ_FMZG01000003.1"/>
</dbReference>
<name>A0AAV2WH55_MYCNE</name>
<dbReference type="PANTHER" id="PTHR11487:SF0">
    <property type="entry name" value="S-ACYL FATTY ACID SYNTHASE THIOESTERASE, MEDIUM CHAIN"/>
    <property type="match status" value="1"/>
</dbReference>
<evidence type="ECO:0000256" key="4">
    <source>
        <dbReference type="ARBA" id="ARBA00024293"/>
    </source>
</evidence>
<sequence>MTAADLTFAPWIKRYPAATTGAGATLVFPHAGGAALAYRSFGTALAAAGSDAYVLQYPRRGDRLTHPAHATVGELATDLFAAGDWAGIGPLRLFGHCMGAVVAFEFARVAEQRGVTVDALWASASEAPSAVASAPDLPMAESEILAEMVDLGGTDPQLLADDDFVELLLMAVRADYAAFNRYECGGDIRIAADIHTLGGERDHRIDENMLRRWQAHSSGAFTVSMFDGGHFYLDEHSGEVAELVNAL</sequence>
<dbReference type="EMBL" id="LK021337">
    <property type="protein sequence ID" value="CDQ43258.1"/>
    <property type="molecule type" value="Genomic_DNA"/>
</dbReference>